<dbReference type="Proteomes" id="UP001448207">
    <property type="component" value="Unassembled WGS sequence"/>
</dbReference>
<proteinExistence type="predicted"/>
<evidence type="ECO:0000259" key="4">
    <source>
        <dbReference type="PROSITE" id="PS51517"/>
    </source>
</evidence>
<evidence type="ECO:0000313" key="6">
    <source>
        <dbReference type="Proteomes" id="UP001448207"/>
    </source>
</evidence>
<dbReference type="PROSITE" id="PS51517">
    <property type="entry name" value="NDT80"/>
    <property type="match status" value="1"/>
</dbReference>
<dbReference type="Pfam" id="PF05224">
    <property type="entry name" value="NDT80_PhoG"/>
    <property type="match status" value="1"/>
</dbReference>
<dbReference type="SUPFAM" id="SSF49417">
    <property type="entry name" value="p53-like transcription factors"/>
    <property type="match status" value="1"/>
</dbReference>
<feature type="domain" description="NDT80" evidence="4">
    <location>
        <begin position="1"/>
        <end position="217"/>
    </location>
</feature>
<dbReference type="InterPro" id="IPR052605">
    <property type="entry name" value="Fungal_trans_regulator"/>
</dbReference>
<dbReference type="PANTHER" id="PTHR35144">
    <property type="entry name" value="MEIOSIS-SPECIFIC TRANSCRIPTION FACTOR NDT80"/>
    <property type="match status" value="1"/>
</dbReference>
<dbReference type="InterPro" id="IPR037141">
    <property type="entry name" value="NDT80_DNA-bd_dom_sf"/>
</dbReference>
<keyword evidence="1 2" id="KW-0238">DNA-binding</keyword>
<dbReference type="Gene3D" id="2.60.40.1390">
    <property type="entry name" value="NDT80 DNA-binding domain"/>
    <property type="match status" value="2"/>
</dbReference>
<protein>
    <recommendedName>
        <fullName evidence="4">NDT80 domain-containing protein</fullName>
    </recommendedName>
</protein>
<dbReference type="InterPro" id="IPR008967">
    <property type="entry name" value="p53-like_TF_DNA-bd_sf"/>
</dbReference>
<accession>A0ABR3B186</accession>
<reference evidence="5 6" key="1">
    <citation type="submission" date="2024-04" db="EMBL/GenBank/DDBJ databases">
        <title>Symmetric and asymmetric DNA N6-adenine methylation regulates different biological responses in Mucorales.</title>
        <authorList>
            <consortium name="Lawrence Berkeley National Laboratory"/>
            <person name="Lax C."/>
            <person name="Mondo S.J."/>
            <person name="Osorio-Concepcion M."/>
            <person name="Muszewska A."/>
            <person name="Corrochano-Luque M."/>
            <person name="Gutierrez G."/>
            <person name="Riley R."/>
            <person name="Lipzen A."/>
            <person name="Guo J."/>
            <person name="Hundley H."/>
            <person name="Amirebrahimi M."/>
            <person name="Ng V."/>
            <person name="Lorenzo-Gutierrez D."/>
            <person name="Binder U."/>
            <person name="Yang J."/>
            <person name="Song Y."/>
            <person name="Canovas D."/>
            <person name="Navarro E."/>
            <person name="Freitag M."/>
            <person name="Gabaldon T."/>
            <person name="Grigoriev I.V."/>
            <person name="Corrochano L.M."/>
            <person name="Nicolas F.E."/>
            <person name="Garre V."/>
        </authorList>
    </citation>
    <scope>NUCLEOTIDE SEQUENCE [LARGE SCALE GENOMIC DNA]</scope>
    <source>
        <strain evidence="5 6">L51</strain>
    </source>
</reference>
<name>A0ABR3B186_PHYBL</name>
<dbReference type="PANTHER" id="PTHR35144:SF2">
    <property type="entry name" value="MEIOSIS-SPECIFIC TRANSCRIPTION FACTOR NDT80"/>
    <property type="match status" value="1"/>
</dbReference>
<evidence type="ECO:0000256" key="1">
    <source>
        <dbReference type="ARBA" id="ARBA00023125"/>
    </source>
</evidence>
<gene>
    <name evidence="5" type="ORF">J3Q64DRAFT_1698351</name>
</gene>
<comment type="caution">
    <text evidence="5">The sequence shown here is derived from an EMBL/GenBank/DDBJ whole genome shotgun (WGS) entry which is preliminary data.</text>
</comment>
<feature type="DNA-binding region" description="NDT80" evidence="2">
    <location>
        <begin position="1"/>
        <end position="217"/>
    </location>
</feature>
<feature type="region of interest" description="Disordered" evidence="3">
    <location>
        <begin position="123"/>
        <end position="144"/>
    </location>
</feature>
<keyword evidence="6" id="KW-1185">Reference proteome</keyword>
<evidence type="ECO:0000256" key="2">
    <source>
        <dbReference type="PROSITE-ProRule" id="PRU00850"/>
    </source>
</evidence>
<dbReference type="InterPro" id="IPR024061">
    <property type="entry name" value="NDT80_DNA-bd_dom"/>
</dbReference>
<evidence type="ECO:0000256" key="3">
    <source>
        <dbReference type="SAM" id="MobiDB-lite"/>
    </source>
</evidence>
<sequence length="364" mass="40762">MSKACKGNSNPHAVLFGVTTTHRSLSQPNSGIQYDAQIHCKIDSGHCLEQSTWIFYRRNYFQVSASFSICEKMSVNPVLCMDTYSVRGNDNNMHPVKHFYFQLSAYASDTNRPVDLIQLTTKRNKGPQSLPQPILVQPSNGELGHKPRRIETEAIFERIQFRTATANNNRKKSVQQHYTLSVQLMAEYTHGSVCIASRQSVPIVVRGRGPGHYSGRHTLPTNHSPATSTVTTTMTATDCEPNSVLPTTFTPLVLDTWSSRPPVYTRPFSANPNTYYGPLSDSADTMCSWQHDTGHYMYSGWSSSSHYRTESTDTLGSNQSSIEYPPPTPLTPHSVQPMFDPMCLTNQIQDPWPLYDPYSPTVGQ</sequence>
<dbReference type="EMBL" id="JBCLYO010000008">
    <property type="protein sequence ID" value="KAL0086516.1"/>
    <property type="molecule type" value="Genomic_DNA"/>
</dbReference>
<organism evidence="5 6">
    <name type="scientific">Phycomyces blakesleeanus</name>
    <dbReference type="NCBI Taxonomy" id="4837"/>
    <lineage>
        <taxon>Eukaryota</taxon>
        <taxon>Fungi</taxon>
        <taxon>Fungi incertae sedis</taxon>
        <taxon>Mucoromycota</taxon>
        <taxon>Mucoromycotina</taxon>
        <taxon>Mucoromycetes</taxon>
        <taxon>Mucorales</taxon>
        <taxon>Phycomycetaceae</taxon>
        <taxon>Phycomyces</taxon>
    </lineage>
</organism>
<evidence type="ECO:0000313" key="5">
    <source>
        <dbReference type="EMBL" id="KAL0086516.1"/>
    </source>
</evidence>